<accession>A0A8H5HCV9</accession>
<keyword evidence="2 5" id="KW-0812">Transmembrane</keyword>
<dbReference type="EMBL" id="JAACJN010000063">
    <property type="protein sequence ID" value="KAF5380700.1"/>
    <property type="molecule type" value="Genomic_DNA"/>
</dbReference>
<dbReference type="OrthoDB" id="2156690at2759"/>
<feature type="transmembrane region" description="Helical" evidence="5">
    <location>
        <begin position="151"/>
        <end position="171"/>
    </location>
</feature>
<keyword evidence="3 5" id="KW-1133">Transmembrane helix</keyword>
<protein>
    <recommendedName>
        <fullName evidence="8">Tetraspanin Tsp2 family</fullName>
    </recommendedName>
</protein>
<evidence type="ECO:0000313" key="6">
    <source>
        <dbReference type="EMBL" id="KAF5380700.1"/>
    </source>
</evidence>
<evidence type="ECO:0000256" key="2">
    <source>
        <dbReference type="ARBA" id="ARBA00022692"/>
    </source>
</evidence>
<evidence type="ECO:0008006" key="8">
    <source>
        <dbReference type="Google" id="ProtNLM"/>
    </source>
</evidence>
<proteinExistence type="predicted"/>
<evidence type="ECO:0000256" key="5">
    <source>
        <dbReference type="SAM" id="Phobius"/>
    </source>
</evidence>
<dbReference type="InterPro" id="IPR018499">
    <property type="entry name" value="Tetraspanin/Peripherin"/>
</dbReference>
<comment type="subcellular location">
    <subcellularLocation>
        <location evidence="1">Membrane</location>
        <topology evidence="1">Multi-pass membrane protein</topology>
    </subcellularLocation>
</comment>
<evidence type="ECO:0000256" key="3">
    <source>
        <dbReference type="ARBA" id="ARBA00022989"/>
    </source>
</evidence>
<feature type="transmembrane region" description="Helical" evidence="5">
    <location>
        <begin position="273"/>
        <end position="294"/>
    </location>
</feature>
<reference evidence="6 7" key="1">
    <citation type="journal article" date="2020" name="ISME J.">
        <title>Uncovering the hidden diversity of litter-decomposition mechanisms in mushroom-forming fungi.</title>
        <authorList>
            <person name="Floudas D."/>
            <person name="Bentzer J."/>
            <person name="Ahren D."/>
            <person name="Johansson T."/>
            <person name="Persson P."/>
            <person name="Tunlid A."/>
        </authorList>
    </citation>
    <scope>NUCLEOTIDE SEQUENCE [LARGE SCALE GENOMIC DNA]</scope>
    <source>
        <strain evidence="6 7">CBS 406.79</strain>
    </source>
</reference>
<keyword evidence="7" id="KW-1185">Reference proteome</keyword>
<dbReference type="Pfam" id="PF00335">
    <property type="entry name" value="Tetraspanin"/>
    <property type="match status" value="1"/>
</dbReference>
<comment type="caution">
    <text evidence="6">The sequence shown here is derived from an EMBL/GenBank/DDBJ whole genome shotgun (WGS) entry which is preliminary data.</text>
</comment>
<feature type="transmembrane region" description="Helical" evidence="5">
    <location>
        <begin position="178"/>
        <end position="198"/>
    </location>
</feature>
<evidence type="ECO:0000313" key="7">
    <source>
        <dbReference type="Proteomes" id="UP000518752"/>
    </source>
</evidence>
<keyword evidence="4 5" id="KW-0472">Membrane</keyword>
<evidence type="ECO:0000256" key="4">
    <source>
        <dbReference type="ARBA" id="ARBA00023136"/>
    </source>
</evidence>
<dbReference type="AlphaFoldDB" id="A0A8H5HCV9"/>
<name>A0A8H5HCV9_9AGAR</name>
<dbReference type="Proteomes" id="UP000518752">
    <property type="component" value="Unassembled WGS sequence"/>
</dbReference>
<evidence type="ECO:0000256" key="1">
    <source>
        <dbReference type="ARBA" id="ARBA00004141"/>
    </source>
</evidence>
<feature type="transmembrane region" description="Helical" evidence="5">
    <location>
        <begin position="108"/>
        <end position="131"/>
    </location>
</feature>
<sequence>MIPRDSDFRPPNAPFVLHSLSVAGSSAENSSSEIPLTVNYVPSKFSGPRRRKTTKIRVMGFPRGGGVKAFSSGQTRIPNSADDDVDGLDVSKWFRKGAARRWNVFKTVLFLSNVAFFISTLAALLFCLLTWFDVFQDADVIRVGNRTELVFSTLAAAFGLLTSLIGLNGVLLNNRGFLALYTFFLWITFAFLVIPGYITYKKREFNLEGKLNSQWSRNLGTSGRLRIQNKLGCCGWFSPFVEATISQSCYARSILPGCKLSYMNWQRRILKRWYTIIFALVPAQIGAILAGLLCSNHVTYRFGKGMIPKRYQLNPTAMKVIIDNYTNQIAEQYGTDVASNVIAKSGVLSLANQEGAPLLSANTLPFGSLRESKGN</sequence>
<organism evidence="6 7">
    <name type="scientific">Collybiopsis confluens</name>
    <dbReference type="NCBI Taxonomy" id="2823264"/>
    <lineage>
        <taxon>Eukaryota</taxon>
        <taxon>Fungi</taxon>
        <taxon>Dikarya</taxon>
        <taxon>Basidiomycota</taxon>
        <taxon>Agaricomycotina</taxon>
        <taxon>Agaricomycetes</taxon>
        <taxon>Agaricomycetidae</taxon>
        <taxon>Agaricales</taxon>
        <taxon>Marasmiineae</taxon>
        <taxon>Omphalotaceae</taxon>
        <taxon>Collybiopsis</taxon>
    </lineage>
</organism>
<gene>
    <name evidence="6" type="ORF">D9757_007030</name>
</gene>
<dbReference type="GO" id="GO:0016020">
    <property type="term" value="C:membrane"/>
    <property type="evidence" value="ECO:0007669"/>
    <property type="project" value="UniProtKB-SubCell"/>
</dbReference>